<evidence type="ECO:0000313" key="2">
    <source>
        <dbReference type="EMBL" id="GIH97685.1"/>
    </source>
</evidence>
<dbReference type="AlphaFoldDB" id="A0A8J3WQ54"/>
<dbReference type="Pfam" id="PF21780">
    <property type="entry name" value="DUF6875"/>
    <property type="match status" value="1"/>
</dbReference>
<protein>
    <recommendedName>
        <fullName evidence="1">DUF6875 domain-containing protein</fullName>
    </recommendedName>
</protein>
<dbReference type="InterPro" id="IPR049240">
    <property type="entry name" value="DUF6875"/>
</dbReference>
<dbReference type="Proteomes" id="UP000619788">
    <property type="component" value="Unassembled WGS sequence"/>
</dbReference>
<dbReference type="RefSeq" id="WP_204069675.1">
    <property type="nucleotide sequence ID" value="NZ_BOOJ01000094.1"/>
</dbReference>
<evidence type="ECO:0000313" key="3">
    <source>
        <dbReference type="Proteomes" id="UP000619788"/>
    </source>
</evidence>
<accession>A0A8J3WQ54</accession>
<sequence>MIFHPDDPGLRLLEPADLDRLPTGAVIDRHRPALRAIVDWAGSYLCAPHPDLGRRGAVCPYAQGSLTRGRFYLAVRPGRPRSAEQIVRSMQPYREWFTDLAPRTHDGALFTTILVLFPDLPPESRGLIDEAQRRLKDGYTRSGLMIGEFHDGPPDKGGLRNPAFRPLRSPVPLLAIRHMIASDEPFLSGDPRHHAAYLERFGGGAA</sequence>
<evidence type="ECO:0000259" key="1">
    <source>
        <dbReference type="Pfam" id="PF21780"/>
    </source>
</evidence>
<dbReference type="EMBL" id="BOOJ01000094">
    <property type="protein sequence ID" value="GIH97685.1"/>
    <property type="molecule type" value="Genomic_DNA"/>
</dbReference>
<gene>
    <name evidence="2" type="ORF">Psi01_83150</name>
</gene>
<keyword evidence="3" id="KW-1185">Reference proteome</keyword>
<proteinExistence type="predicted"/>
<name>A0A8J3WQ54_9ACTN</name>
<comment type="caution">
    <text evidence="2">The sequence shown here is derived from an EMBL/GenBank/DDBJ whole genome shotgun (WGS) entry which is preliminary data.</text>
</comment>
<organism evidence="2 3">
    <name type="scientific">Planobispora siamensis</name>
    <dbReference type="NCBI Taxonomy" id="936338"/>
    <lineage>
        <taxon>Bacteria</taxon>
        <taxon>Bacillati</taxon>
        <taxon>Actinomycetota</taxon>
        <taxon>Actinomycetes</taxon>
        <taxon>Streptosporangiales</taxon>
        <taxon>Streptosporangiaceae</taxon>
        <taxon>Planobispora</taxon>
    </lineage>
</organism>
<reference evidence="2 3" key="1">
    <citation type="submission" date="2021-01" db="EMBL/GenBank/DDBJ databases">
        <title>Whole genome shotgun sequence of Planobispora siamensis NBRC 107568.</title>
        <authorList>
            <person name="Komaki H."/>
            <person name="Tamura T."/>
        </authorList>
    </citation>
    <scope>NUCLEOTIDE SEQUENCE [LARGE SCALE GENOMIC DNA]</scope>
    <source>
        <strain evidence="2 3">NBRC 107568</strain>
    </source>
</reference>
<feature type="domain" description="DUF6875" evidence="1">
    <location>
        <begin position="35"/>
        <end position="202"/>
    </location>
</feature>